<feature type="compositionally biased region" description="Polar residues" evidence="1">
    <location>
        <begin position="1"/>
        <end position="10"/>
    </location>
</feature>
<dbReference type="EMBL" id="JAWXYG010000004">
    <property type="protein sequence ID" value="KAK4275921.1"/>
    <property type="molecule type" value="Genomic_DNA"/>
</dbReference>
<accession>A0AAE1MUZ6</accession>
<organism evidence="2 3">
    <name type="scientific">Acacia crassicarpa</name>
    <name type="common">northern wattle</name>
    <dbReference type="NCBI Taxonomy" id="499986"/>
    <lineage>
        <taxon>Eukaryota</taxon>
        <taxon>Viridiplantae</taxon>
        <taxon>Streptophyta</taxon>
        <taxon>Embryophyta</taxon>
        <taxon>Tracheophyta</taxon>
        <taxon>Spermatophyta</taxon>
        <taxon>Magnoliopsida</taxon>
        <taxon>eudicotyledons</taxon>
        <taxon>Gunneridae</taxon>
        <taxon>Pentapetalae</taxon>
        <taxon>rosids</taxon>
        <taxon>fabids</taxon>
        <taxon>Fabales</taxon>
        <taxon>Fabaceae</taxon>
        <taxon>Caesalpinioideae</taxon>
        <taxon>mimosoid clade</taxon>
        <taxon>Acacieae</taxon>
        <taxon>Acacia</taxon>
    </lineage>
</organism>
<dbReference type="Proteomes" id="UP001293593">
    <property type="component" value="Unassembled WGS sequence"/>
</dbReference>
<evidence type="ECO:0000313" key="2">
    <source>
        <dbReference type="EMBL" id="KAK4275921.1"/>
    </source>
</evidence>
<evidence type="ECO:0000313" key="3">
    <source>
        <dbReference type="Proteomes" id="UP001293593"/>
    </source>
</evidence>
<name>A0AAE1MUZ6_9FABA</name>
<evidence type="ECO:0000256" key="1">
    <source>
        <dbReference type="SAM" id="MobiDB-lite"/>
    </source>
</evidence>
<gene>
    <name evidence="2" type="ORF">QN277_018931</name>
</gene>
<protein>
    <submittedName>
        <fullName evidence="2">Uncharacterized protein</fullName>
    </submittedName>
</protein>
<sequence>MFRSSESLSIRISDGSAGASDHSNGFTSPTMVPREDNEPKKVTQTFNALMEPSPMFSSSHIGAGCCSTNCSEEKPLLRGQNVG</sequence>
<feature type="compositionally biased region" description="Polar residues" evidence="1">
    <location>
        <begin position="21"/>
        <end position="30"/>
    </location>
</feature>
<keyword evidence="3" id="KW-1185">Reference proteome</keyword>
<proteinExistence type="predicted"/>
<dbReference type="AlphaFoldDB" id="A0AAE1MUZ6"/>
<feature type="region of interest" description="Disordered" evidence="1">
    <location>
        <begin position="1"/>
        <end position="39"/>
    </location>
</feature>
<reference evidence="2" key="1">
    <citation type="submission" date="2023-10" db="EMBL/GenBank/DDBJ databases">
        <title>Chromosome-level genome of the transformable northern wattle, Acacia crassicarpa.</title>
        <authorList>
            <person name="Massaro I."/>
            <person name="Sinha N.R."/>
            <person name="Poethig S."/>
            <person name="Leichty A.R."/>
        </authorList>
    </citation>
    <scope>NUCLEOTIDE SEQUENCE</scope>
    <source>
        <strain evidence="2">Acra3RX</strain>
        <tissue evidence="2">Leaf</tissue>
    </source>
</reference>
<comment type="caution">
    <text evidence="2">The sequence shown here is derived from an EMBL/GenBank/DDBJ whole genome shotgun (WGS) entry which is preliminary data.</text>
</comment>